<sequence>MSECILLAQGRERYTDINQFRENEVFSKSLGLNSVPSEERLRQRLETMPSKHKSLLKQANTKLLKKQSVGQISKGGMDFIPLDMDVSPMDNSGSQKEHVCWTYKNHDGFSPMFAYIGTQGFMLNQELRPGSQHAQKGMPQFLDESFTMVKELNLNHPVLLRLDSAHDAEINFDHLPEDHYFLIKRNLRKEDKVQWLANARRLGRQLKSRDGKNILVGEVHHKSPGNNEKRSAIPLIFKVTERLEDQDGNKLLIPEIEVETYWTNLPLEAEDVIDLYHDHGTSEQYHSELKTDMNVERLPSGKFVANQFFLHCAMLAFNILRVIGTHLIKNKPLVPVKIKGQRRRLRCVIRDLILIACKHVKHSGDEFLKFGRHCPWFKLYQKISFSL</sequence>
<dbReference type="AlphaFoldDB" id="A6DL45"/>
<proteinExistence type="predicted"/>
<accession>A6DL45</accession>
<name>A6DL45_9BACT</name>
<protein>
    <recommendedName>
        <fullName evidence="1">Transposase DDE domain-containing protein</fullName>
    </recommendedName>
</protein>
<comment type="caution">
    <text evidence="2">The sequence shown here is derived from an EMBL/GenBank/DDBJ whole genome shotgun (WGS) entry which is preliminary data.</text>
</comment>
<dbReference type="InterPro" id="IPR012337">
    <property type="entry name" value="RNaseH-like_sf"/>
</dbReference>
<organism evidence="2 3">
    <name type="scientific">Lentisphaera araneosa HTCC2155</name>
    <dbReference type="NCBI Taxonomy" id="313628"/>
    <lineage>
        <taxon>Bacteria</taxon>
        <taxon>Pseudomonadati</taxon>
        <taxon>Lentisphaerota</taxon>
        <taxon>Lentisphaeria</taxon>
        <taxon>Lentisphaerales</taxon>
        <taxon>Lentisphaeraceae</taxon>
        <taxon>Lentisphaera</taxon>
    </lineage>
</organism>
<dbReference type="Pfam" id="PF13701">
    <property type="entry name" value="DDE_Tnp_1_4"/>
    <property type="match status" value="1"/>
</dbReference>
<dbReference type="NCBIfam" id="NF033539">
    <property type="entry name" value="transpos_IS1380"/>
    <property type="match status" value="1"/>
</dbReference>
<keyword evidence="3" id="KW-1185">Reference proteome</keyword>
<evidence type="ECO:0000259" key="1">
    <source>
        <dbReference type="Pfam" id="PF13701"/>
    </source>
</evidence>
<evidence type="ECO:0000313" key="2">
    <source>
        <dbReference type="EMBL" id="EDM27647.1"/>
    </source>
</evidence>
<evidence type="ECO:0000313" key="3">
    <source>
        <dbReference type="Proteomes" id="UP000004947"/>
    </source>
</evidence>
<dbReference type="InterPro" id="IPR025668">
    <property type="entry name" value="Tnp_DDE_dom"/>
</dbReference>
<reference evidence="2 3" key="1">
    <citation type="journal article" date="2010" name="J. Bacteriol.">
        <title>Genome sequence of Lentisphaera araneosa HTCC2155T, the type species of the order Lentisphaerales in the phylum Lentisphaerae.</title>
        <authorList>
            <person name="Thrash J.C."/>
            <person name="Cho J.C."/>
            <person name="Vergin K.L."/>
            <person name="Morris R.M."/>
            <person name="Giovannoni S.J."/>
        </authorList>
    </citation>
    <scope>NUCLEOTIDE SEQUENCE [LARGE SCALE GENOMIC DNA]</scope>
    <source>
        <strain evidence="2 3">HTCC2155</strain>
    </source>
</reference>
<feature type="domain" description="Transposase DDE" evidence="1">
    <location>
        <begin position="6"/>
        <end position="383"/>
    </location>
</feature>
<dbReference type="Proteomes" id="UP000004947">
    <property type="component" value="Unassembled WGS sequence"/>
</dbReference>
<dbReference type="STRING" id="313628.LNTAR_20613"/>
<dbReference type="InterPro" id="IPR047960">
    <property type="entry name" value="Transpos_IS1380"/>
</dbReference>
<dbReference type="SUPFAM" id="SSF53098">
    <property type="entry name" value="Ribonuclease H-like"/>
    <property type="match status" value="1"/>
</dbReference>
<gene>
    <name evidence="2" type="ORF">LNTAR_20613</name>
</gene>
<dbReference type="EMBL" id="ABCK01000008">
    <property type="protein sequence ID" value="EDM27647.1"/>
    <property type="molecule type" value="Genomic_DNA"/>
</dbReference>
<dbReference type="eggNOG" id="COG3385">
    <property type="taxonomic scope" value="Bacteria"/>
</dbReference>